<sequence length="587" mass="67462">MRVSFIFFCCIFILYDYGFAQGDETGNLVKAWSETGRTQTQKAETTYQPLRTAYDAAKFRDVSQKLDTYLEKHPDDRLMARVYMFQVIGKHLLHIPLLQQDTLKITKAIKKARYLEDEQLLAEIYALAADINFEGGYLLYNLKALELQEKIGFEYFPYVHNRFLGISIALYRAHDYQESIAYGKKCLQFKNTDAIDWDPMTYVFELDMMGASYMALKDYDEAIHCYRQIADTIVTTTYAHRPQELWKAIAEGNIGRCLFYKGDNGQATPLVDAHLAAANKYRQWNNVAIAENARGQILLSQRKLPPAITAFRSAFAAALKSGKLEDRLEQKVKATDGLLSAYGQLGNPDSILLYKNRYSQFLLEHEKVVSNSKLSAMRAQMLFDETRRNLENAHAGMDRLKLTRNIILIAVLVVACFAWLLYSRKSLQTKLTIQQMALENAQTKAETALAKNNLQQFVHQIAEKDRLISNLRQSLNKTIIKNTLNDEQLSRKLLEYVLIKDQEWEKFKEDFNKVHPLFFPRIRAVQPQLSAAEERLASLIFLQMNNNEMATTLGISLESVARSKRRLKQKLSLAGDQSLEEYILTLL</sequence>
<evidence type="ECO:0008006" key="4">
    <source>
        <dbReference type="Google" id="ProtNLM"/>
    </source>
</evidence>
<comment type="caution">
    <text evidence="2">The sequence shown here is derived from an EMBL/GenBank/DDBJ whole genome shotgun (WGS) entry which is preliminary data.</text>
</comment>
<dbReference type="Gene3D" id="1.10.10.10">
    <property type="entry name" value="Winged helix-like DNA-binding domain superfamily/Winged helix DNA-binding domain"/>
    <property type="match status" value="1"/>
</dbReference>
<feature type="transmembrane region" description="Helical" evidence="1">
    <location>
        <begin position="402"/>
        <end position="422"/>
    </location>
</feature>
<dbReference type="SUPFAM" id="SSF48452">
    <property type="entry name" value="TPR-like"/>
    <property type="match status" value="2"/>
</dbReference>
<dbReference type="InterPro" id="IPR019734">
    <property type="entry name" value="TPR_rpt"/>
</dbReference>
<dbReference type="Gene3D" id="1.25.40.10">
    <property type="entry name" value="Tetratricopeptide repeat domain"/>
    <property type="match status" value="2"/>
</dbReference>
<dbReference type="InterPro" id="IPR011990">
    <property type="entry name" value="TPR-like_helical_dom_sf"/>
</dbReference>
<proteinExistence type="predicted"/>
<evidence type="ECO:0000313" key="3">
    <source>
        <dbReference type="Proteomes" id="UP001501508"/>
    </source>
</evidence>
<dbReference type="SUPFAM" id="SSF46894">
    <property type="entry name" value="C-terminal effector domain of the bipartite response regulators"/>
    <property type="match status" value="1"/>
</dbReference>
<keyword evidence="1" id="KW-0472">Membrane</keyword>
<name>A0ABP8LYA7_9BACT</name>
<keyword evidence="3" id="KW-1185">Reference proteome</keyword>
<evidence type="ECO:0000313" key="2">
    <source>
        <dbReference type="EMBL" id="GAA4438624.1"/>
    </source>
</evidence>
<gene>
    <name evidence="2" type="ORF">GCM10023091_19440</name>
</gene>
<dbReference type="InterPro" id="IPR036388">
    <property type="entry name" value="WH-like_DNA-bd_sf"/>
</dbReference>
<dbReference type="RefSeq" id="WP_345028388.1">
    <property type="nucleotide sequence ID" value="NZ_BAABEY010000020.1"/>
</dbReference>
<evidence type="ECO:0000256" key="1">
    <source>
        <dbReference type="SAM" id="Phobius"/>
    </source>
</evidence>
<dbReference type="InterPro" id="IPR016032">
    <property type="entry name" value="Sig_transdc_resp-reg_C-effctor"/>
</dbReference>
<reference evidence="3" key="1">
    <citation type="journal article" date="2019" name="Int. J. Syst. Evol. Microbiol.">
        <title>The Global Catalogue of Microorganisms (GCM) 10K type strain sequencing project: providing services to taxonomists for standard genome sequencing and annotation.</title>
        <authorList>
            <consortium name="The Broad Institute Genomics Platform"/>
            <consortium name="The Broad Institute Genome Sequencing Center for Infectious Disease"/>
            <person name="Wu L."/>
            <person name="Ma J."/>
        </authorList>
    </citation>
    <scope>NUCLEOTIDE SEQUENCE [LARGE SCALE GENOMIC DNA]</scope>
    <source>
        <strain evidence="3">JCM 31920</strain>
    </source>
</reference>
<keyword evidence="1" id="KW-1133">Transmembrane helix</keyword>
<dbReference type="Proteomes" id="UP001501508">
    <property type="component" value="Unassembled WGS sequence"/>
</dbReference>
<dbReference type="EMBL" id="BAABEY010000020">
    <property type="protein sequence ID" value="GAA4438624.1"/>
    <property type="molecule type" value="Genomic_DNA"/>
</dbReference>
<dbReference type="SMART" id="SM00028">
    <property type="entry name" value="TPR"/>
    <property type="match status" value="4"/>
</dbReference>
<accession>A0ABP8LYA7</accession>
<keyword evidence="1" id="KW-0812">Transmembrane</keyword>
<organism evidence="2 3">
    <name type="scientific">Ravibacter arvi</name>
    <dbReference type="NCBI Taxonomy" id="2051041"/>
    <lineage>
        <taxon>Bacteria</taxon>
        <taxon>Pseudomonadati</taxon>
        <taxon>Bacteroidota</taxon>
        <taxon>Cytophagia</taxon>
        <taxon>Cytophagales</taxon>
        <taxon>Spirosomataceae</taxon>
        <taxon>Ravibacter</taxon>
    </lineage>
</organism>
<protein>
    <recommendedName>
        <fullName evidence="4">HTH luxR-type domain-containing protein</fullName>
    </recommendedName>
</protein>